<evidence type="ECO:0000256" key="1">
    <source>
        <dbReference type="SAM" id="MobiDB-lite"/>
    </source>
</evidence>
<keyword evidence="3" id="KW-1185">Reference proteome</keyword>
<dbReference type="EMBL" id="JAHRIP010038761">
    <property type="protein sequence ID" value="MEQ2295582.1"/>
    <property type="molecule type" value="Genomic_DNA"/>
</dbReference>
<dbReference type="Proteomes" id="UP001469553">
    <property type="component" value="Unassembled WGS sequence"/>
</dbReference>
<evidence type="ECO:0000313" key="3">
    <source>
        <dbReference type="Proteomes" id="UP001469553"/>
    </source>
</evidence>
<comment type="caution">
    <text evidence="2">The sequence shown here is derived from an EMBL/GenBank/DDBJ whole genome shotgun (WGS) entry which is preliminary data.</text>
</comment>
<protein>
    <submittedName>
        <fullName evidence="2">Uncharacterized protein</fullName>
    </submittedName>
</protein>
<proteinExistence type="predicted"/>
<feature type="region of interest" description="Disordered" evidence="1">
    <location>
        <begin position="29"/>
        <end position="51"/>
    </location>
</feature>
<name>A0ABV0YPE0_9TELE</name>
<gene>
    <name evidence="2" type="ORF">AMECASPLE_015924</name>
</gene>
<accession>A0ABV0YPE0</accession>
<organism evidence="2 3">
    <name type="scientific">Ameca splendens</name>
    <dbReference type="NCBI Taxonomy" id="208324"/>
    <lineage>
        <taxon>Eukaryota</taxon>
        <taxon>Metazoa</taxon>
        <taxon>Chordata</taxon>
        <taxon>Craniata</taxon>
        <taxon>Vertebrata</taxon>
        <taxon>Euteleostomi</taxon>
        <taxon>Actinopterygii</taxon>
        <taxon>Neopterygii</taxon>
        <taxon>Teleostei</taxon>
        <taxon>Neoteleostei</taxon>
        <taxon>Acanthomorphata</taxon>
        <taxon>Ovalentaria</taxon>
        <taxon>Atherinomorphae</taxon>
        <taxon>Cyprinodontiformes</taxon>
        <taxon>Goodeidae</taxon>
        <taxon>Ameca</taxon>
    </lineage>
</organism>
<sequence>MRPGKCGETLQPECSKLSFTFRAVVRIPQRRKEKKKNKEEEGASGIGAERNINQSGGAVMTVALEQITRVSAASGLWSTFTNRVPAPMRHP</sequence>
<reference evidence="2 3" key="1">
    <citation type="submission" date="2021-06" db="EMBL/GenBank/DDBJ databases">
        <authorList>
            <person name="Palmer J.M."/>
        </authorList>
    </citation>
    <scope>NUCLEOTIDE SEQUENCE [LARGE SCALE GENOMIC DNA]</scope>
    <source>
        <strain evidence="2 3">AS_MEX2019</strain>
        <tissue evidence="2">Muscle</tissue>
    </source>
</reference>
<evidence type="ECO:0000313" key="2">
    <source>
        <dbReference type="EMBL" id="MEQ2295582.1"/>
    </source>
</evidence>